<comment type="caution">
    <text evidence="1">The sequence shown here is derived from an EMBL/GenBank/DDBJ whole genome shotgun (WGS) entry which is preliminary data.</text>
</comment>
<dbReference type="Pfam" id="PF01263">
    <property type="entry name" value="Aldose_epim"/>
    <property type="match status" value="1"/>
</dbReference>
<dbReference type="SUPFAM" id="SSF74650">
    <property type="entry name" value="Galactose mutarotase-like"/>
    <property type="match status" value="1"/>
</dbReference>
<dbReference type="InterPro" id="IPR014718">
    <property type="entry name" value="GH-type_carb-bd"/>
</dbReference>
<dbReference type="Gene3D" id="2.70.98.10">
    <property type="match status" value="1"/>
</dbReference>
<keyword evidence="2" id="KW-1185">Reference proteome</keyword>
<reference evidence="1 2" key="1">
    <citation type="submission" date="2023-10" db="EMBL/GenBank/DDBJ databases">
        <title>Whole Genome based description of the genera Actinobaculum and Actinotignum reveals a complex phylogenetic relationship within the species included in the genus Actinotignum.</title>
        <authorList>
            <person name="Jensen C.S."/>
            <person name="Dargis R."/>
            <person name="Kemp M."/>
            <person name="Christensen J.J."/>
        </authorList>
    </citation>
    <scope>NUCLEOTIDE SEQUENCE [LARGE SCALE GENOMIC DNA]</scope>
    <source>
        <strain evidence="1 2">SLA_B974</strain>
    </source>
</reference>
<organism evidence="1 2">
    <name type="scientific">Actinotignum urinale</name>
    <dbReference type="NCBI Taxonomy" id="190146"/>
    <lineage>
        <taxon>Bacteria</taxon>
        <taxon>Bacillati</taxon>
        <taxon>Actinomycetota</taxon>
        <taxon>Actinomycetes</taxon>
        <taxon>Actinomycetales</taxon>
        <taxon>Actinomycetaceae</taxon>
        <taxon>Actinotignum</taxon>
    </lineage>
</organism>
<name>A0ABU5G8T1_9ACTO</name>
<evidence type="ECO:0000313" key="1">
    <source>
        <dbReference type="EMBL" id="MDY5133732.1"/>
    </source>
</evidence>
<dbReference type="InterPro" id="IPR008183">
    <property type="entry name" value="Aldose_1/G6P_1-epimerase"/>
</dbReference>
<dbReference type="Proteomes" id="UP001275049">
    <property type="component" value="Unassembled WGS sequence"/>
</dbReference>
<sequence>MARTVISLERFDGERAWRLTSPTGATALVAERGATLLSWTTRENRELIDGYDTAEQLRQQLGGKSLIELPWIGPSAQSTYTFEDAEGSLDANGLGDCVRVGSLLFSRERSGDVLVLKAQKPADAEYPWPLDIRVVFALGESNFGDEHISISISARNRGAVTAPIAIGWNPYLQFGNMPSVSKMAAKVMARTRLATDEKGHPAPGDAARTGVTSPVEWSIIGTQEIDSTYTSLIPNNEGVVVTEILDPARDAKIFVTQEPAEAPYVRLWTGDRLDDGARQGLLVSPRSATPDTFFRYDQIGRISVPAGGTKELTATITYQG</sequence>
<dbReference type="RefSeq" id="WP_180962125.1">
    <property type="nucleotide sequence ID" value="NZ_CP126967.1"/>
</dbReference>
<gene>
    <name evidence="1" type="ORF">R6G86_08295</name>
</gene>
<proteinExistence type="predicted"/>
<dbReference type="EMBL" id="JAWNGA010000017">
    <property type="protein sequence ID" value="MDY5133732.1"/>
    <property type="molecule type" value="Genomic_DNA"/>
</dbReference>
<evidence type="ECO:0000313" key="2">
    <source>
        <dbReference type="Proteomes" id="UP001275049"/>
    </source>
</evidence>
<protein>
    <submittedName>
        <fullName evidence="1">Aldose 1-epimerase</fullName>
    </submittedName>
</protein>
<dbReference type="InterPro" id="IPR011013">
    <property type="entry name" value="Gal_mutarotase_sf_dom"/>
</dbReference>
<accession>A0ABU5G8T1</accession>
<dbReference type="CDD" id="cd01081">
    <property type="entry name" value="Aldose_epim"/>
    <property type="match status" value="1"/>
</dbReference>